<evidence type="ECO:0000313" key="10">
    <source>
        <dbReference type="EMBL" id="OEF97783.1"/>
    </source>
</evidence>
<dbReference type="SUPFAM" id="SSF55874">
    <property type="entry name" value="ATPase domain of HSP90 chaperone/DNA topoisomerase II/histidine kinase"/>
    <property type="match status" value="1"/>
</dbReference>
<dbReference type="OrthoDB" id="9815750at2"/>
<dbReference type="Gene3D" id="1.10.287.130">
    <property type="match status" value="1"/>
</dbReference>
<evidence type="ECO:0000256" key="5">
    <source>
        <dbReference type="ARBA" id="ARBA00022741"/>
    </source>
</evidence>
<gene>
    <name evidence="10" type="ORF">BHF68_13925</name>
</gene>
<proteinExistence type="predicted"/>
<evidence type="ECO:0000256" key="7">
    <source>
        <dbReference type="ARBA" id="ARBA00022840"/>
    </source>
</evidence>
<dbReference type="PANTHER" id="PTHR43065">
    <property type="entry name" value="SENSOR HISTIDINE KINASE"/>
    <property type="match status" value="1"/>
</dbReference>
<dbReference type="SMART" id="SM00387">
    <property type="entry name" value="HATPase_c"/>
    <property type="match status" value="1"/>
</dbReference>
<dbReference type="InterPro" id="IPR036890">
    <property type="entry name" value="HATPase_C_sf"/>
</dbReference>
<feature type="domain" description="Histidine kinase" evidence="9">
    <location>
        <begin position="244"/>
        <end position="448"/>
    </location>
</feature>
<comment type="catalytic activity">
    <reaction evidence="1">
        <text>ATP + protein L-histidine = ADP + protein N-phospho-L-histidine.</text>
        <dbReference type="EC" id="2.7.13.3"/>
    </reaction>
</comment>
<reference evidence="10 11" key="1">
    <citation type="submission" date="2016-09" db="EMBL/GenBank/DDBJ databases">
        <title>Draft genome sequence for the type strain of Desulfuribacillus alkaliarsenatis AHT28, an obligately anaerobic, sulfidogenic bacterium isolated from Russian soda lake sediments.</title>
        <authorList>
            <person name="Abin C.A."/>
            <person name="Hollibaugh J.T."/>
        </authorList>
    </citation>
    <scope>NUCLEOTIDE SEQUENCE [LARGE SCALE GENOMIC DNA]</scope>
    <source>
        <strain evidence="10 11">AHT28</strain>
    </source>
</reference>
<dbReference type="InterPro" id="IPR005467">
    <property type="entry name" value="His_kinase_dom"/>
</dbReference>
<dbReference type="Pfam" id="PF00512">
    <property type="entry name" value="HisKA"/>
    <property type="match status" value="1"/>
</dbReference>
<dbReference type="EMBL" id="MIJE01000004">
    <property type="protein sequence ID" value="OEF97783.1"/>
    <property type="molecule type" value="Genomic_DNA"/>
</dbReference>
<evidence type="ECO:0000256" key="3">
    <source>
        <dbReference type="ARBA" id="ARBA00022553"/>
    </source>
</evidence>
<dbReference type="CDD" id="cd00082">
    <property type="entry name" value="HisKA"/>
    <property type="match status" value="1"/>
</dbReference>
<dbReference type="SMART" id="SM00388">
    <property type="entry name" value="HisKA"/>
    <property type="match status" value="1"/>
</dbReference>
<dbReference type="PRINTS" id="PR00344">
    <property type="entry name" value="BCTRLSENSOR"/>
</dbReference>
<protein>
    <recommendedName>
        <fullName evidence="2">histidine kinase</fullName>
        <ecNumber evidence="2">2.7.13.3</ecNumber>
    </recommendedName>
</protein>
<comment type="caution">
    <text evidence="10">The sequence shown here is derived from an EMBL/GenBank/DDBJ whole genome shotgun (WGS) entry which is preliminary data.</text>
</comment>
<keyword evidence="8" id="KW-0902">Two-component regulatory system</keyword>
<name>A0A1E5G3X9_9FIRM</name>
<evidence type="ECO:0000256" key="6">
    <source>
        <dbReference type="ARBA" id="ARBA00022777"/>
    </source>
</evidence>
<dbReference type="InterPro" id="IPR036097">
    <property type="entry name" value="HisK_dim/P_sf"/>
</dbReference>
<dbReference type="PANTHER" id="PTHR43065:SF46">
    <property type="entry name" value="C4-DICARBOXYLATE TRANSPORT SENSOR PROTEIN DCTB"/>
    <property type="match status" value="1"/>
</dbReference>
<evidence type="ECO:0000313" key="11">
    <source>
        <dbReference type="Proteomes" id="UP000094296"/>
    </source>
</evidence>
<dbReference type="InterPro" id="IPR003661">
    <property type="entry name" value="HisK_dim/P_dom"/>
</dbReference>
<evidence type="ECO:0000256" key="2">
    <source>
        <dbReference type="ARBA" id="ARBA00012438"/>
    </source>
</evidence>
<evidence type="ECO:0000256" key="8">
    <source>
        <dbReference type="ARBA" id="ARBA00023012"/>
    </source>
</evidence>
<keyword evidence="6" id="KW-0418">Kinase</keyword>
<accession>A0A1E5G3X9</accession>
<organism evidence="10 11">
    <name type="scientific">Desulfuribacillus alkaliarsenatis</name>
    <dbReference type="NCBI Taxonomy" id="766136"/>
    <lineage>
        <taxon>Bacteria</taxon>
        <taxon>Bacillati</taxon>
        <taxon>Bacillota</taxon>
        <taxon>Desulfuribacillia</taxon>
        <taxon>Desulfuribacillales</taxon>
        <taxon>Desulfuribacillaceae</taxon>
        <taxon>Desulfuribacillus</taxon>
    </lineage>
</organism>
<dbReference type="InterPro" id="IPR025847">
    <property type="entry name" value="MEDS_domain"/>
</dbReference>
<dbReference type="PROSITE" id="PS50109">
    <property type="entry name" value="HIS_KIN"/>
    <property type="match status" value="1"/>
</dbReference>
<dbReference type="Pfam" id="PF14417">
    <property type="entry name" value="MEDS"/>
    <property type="match status" value="1"/>
</dbReference>
<evidence type="ECO:0000256" key="4">
    <source>
        <dbReference type="ARBA" id="ARBA00022679"/>
    </source>
</evidence>
<dbReference type="Proteomes" id="UP000094296">
    <property type="component" value="Unassembled WGS sequence"/>
</dbReference>
<evidence type="ECO:0000256" key="1">
    <source>
        <dbReference type="ARBA" id="ARBA00000085"/>
    </source>
</evidence>
<keyword evidence="11" id="KW-1185">Reference proteome</keyword>
<keyword evidence="4" id="KW-0808">Transferase</keyword>
<dbReference type="InterPro" id="IPR004358">
    <property type="entry name" value="Sig_transdc_His_kin-like_C"/>
</dbReference>
<dbReference type="SUPFAM" id="SSF47384">
    <property type="entry name" value="Homodimeric domain of signal transducing histidine kinase"/>
    <property type="match status" value="1"/>
</dbReference>
<dbReference type="GO" id="GO:0005524">
    <property type="term" value="F:ATP binding"/>
    <property type="evidence" value="ECO:0007669"/>
    <property type="project" value="UniProtKB-KW"/>
</dbReference>
<dbReference type="InterPro" id="IPR003594">
    <property type="entry name" value="HATPase_dom"/>
</dbReference>
<dbReference type="STRING" id="766136.BHF68_13925"/>
<keyword evidence="3" id="KW-0597">Phosphoprotein</keyword>
<dbReference type="EC" id="2.7.13.3" evidence="2"/>
<keyword evidence="5" id="KW-0547">Nucleotide-binding</keyword>
<dbReference type="Pfam" id="PF02518">
    <property type="entry name" value="HATPase_c"/>
    <property type="match status" value="1"/>
</dbReference>
<dbReference type="AlphaFoldDB" id="A0A1E5G3X9"/>
<dbReference type="RefSeq" id="WP_069642562.1">
    <property type="nucleotide sequence ID" value="NZ_MIJE01000004.1"/>
</dbReference>
<evidence type="ECO:0000259" key="9">
    <source>
        <dbReference type="PROSITE" id="PS50109"/>
    </source>
</evidence>
<sequence length="448" mass="51246">MENKKYVPFDDEFSLSKNHVAFSSQAGVITSAHILYIYTDFEKYLNNIISFIVKGIKLNQGIIIIEEENVITSILTELEKLGYSNHLQSLIFAHNDEFYLKNKAFNAKTVLKHFEEKLQPLLEQGYCIRSWGNVCWNNHEDIIEKLKVYEESADKSIKELRTFTVCAYNATELPANMLIEIMKSHEYIMTDIEIYSNSLYSKVDPPQAVAISNNIDESLVNYHRHKLDLLELDKLKMMSEMASIISHEVRNPMTTARGFLQLFSTKKEYEKDWRFFNLIIDELDRANSIITEYLSLNKDKKFTMELQCLNSIIESIAPLVQAIAVDTGNSLELDLQPIPEIEIDGQGIRQVLLNLFKNGIEAMERGGVIKTCTFEKEGFVHLLIIDQGHGISADMLDKLGTPFVTTKDDGTGLGLTKSFEILERHRAQVDIKTSSQGTTFHIKFIVYS</sequence>
<dbReference type="GO" id="GO:0000155">
    <property type="term" value="F:phosphorelay sensor kinase activity"/>
    <property type="evidence" value="ECO:0007669"/>
    <property type="project" value="InterPro"/>
</dbReference>
<dbReference type="Gene3D" id="3.30.565.10">
    <property type="entry name" value="Histidine kinase-like ATPase, C-terminal domain"/>
    <property type="match status" value="1"/>
</dbReference>
<keyword evidence="7" id="KW-0067">ATP-binding</keyword>